<evidence type="ECO:0000256" key="1">
    <source>
        <dbReference type="SAM" id="Phobius"/>
    </source>
</evidence>
<keyword evidence="1" id="KW-1133">Transmembrane helix</keyword>
<accession>A0A7S4EE71</accession>
<evidence type="ECO:0000313" key="3">
    <source>
        <dbReference type="EMBL" id="CAE0707711.1"/>
    </source>
</evidence>
<organism evidence="3">
    <name type="scientific">Pseudo-nitzschia australis</name>
    <dbReference type="NCBI Taxonomy" id="44445"/>
    <lineage>
        <taxon>Eukaryota</taxon>
        <taxon>Sar</taxon>
        <taxon>Stramenopiles</taxon>
        <taxon>Ochrophyta</taxon>
        <taxon>Bacillariophyta</taxon>
        <taxon>Bacillariophyceae</taxon>
        <taxon>Bacillariophycidae</taxon>
        <taxon>Bacillariales</taxon>
        <taxon>Bacillariaceae</taxon>
        <taxon>Pseudo-nitzschia</taxon>
    </lineage>
</organism>
<reference evidence="3" key="1">
    <citation type="submission" date="2021-01" db="EMBL/GenBank/DDBJ databases">
        <authorList>
            <person name="Corre E."/>
            <person name="Pelletier E."/>
            <person name="Niang G."/>
            <person name="Scheremetjew M."/>
            <person name="Finn R."/>
            <person name="Kale V."/>
            <person name="Holt S."/>
            <person name="Cochrane G."/>
            <person name="Meng A."/>
            <person name="Brown T."/>
            <person name="Cohen L."/>
        </authorList>
    </citation>
    <scope>NUCLEOTIDE SEQUENCE</scope>
    <source>
        <strain evidence="3">10249 10 AB</strain>
    </source>
</reference>
<dbReference type="AlphaFoldDB" id="A0A7S4EE71"/>
<feature type="signal peptide" evidence="2">
    <location>
        <begin position="1"/>
        <end position="19"/>
    </location>
</feature>
<sequence length="659" mass="72101">MTMAPIFSFFFTLIVTTYCFEDIFVNGQSLVSKWGFEEPNFTFVDETNAFTLTYAVDDSITQANTISAVYEKGCMEEGNELLAIDGIEGIKTAVDTIGEATLSFKLNPKILVGNSNIYTAIPDEARGEMLICARFMLQTDDGSVKVNYLESVIQILFDLSTGLMVEGFSVTSKGKASSGNATKSYDVNAYLCNPSFPETQLNGNLFSQGSLVSVCVTPTQAAIDEGVLMKSIDSFNWAKGSIEQPAVTIGAAASNQLSYLSCQELSLHCTLSTVLYADFFVITKEPSSSPSALLADYPTSSPTVYVNQTLCEETAQSVETTLDFFQSIEKQSDIHLGGELRYGNIGSINGQEVDLLVTATDYLQPDYKGGGKDSSGTFGQLSVKAQKDDPTAGEGTFQFCFVEPDTYTEVTASSFQWSVFDIDNRVGEYAIREKLTMDTTQAESFALWPNEEESELYQYCENDGSAPPCDEGTRTIFEATTEGVGQDNPNDPNNMTDQQKKRSIVFTFKNKSCWTVIYSVYCSFEPERECRSYTGARLLFAGGADEVTQTGETKCAPERRNLGKSAEEARNLEEFAIIEGYGTATLAFGNRGRRHLSKDGRMLQATGGLKSDIDLSISIIMSDDDIGRSKTAGGANTWESLTMVFISVLVHIVVFILIY</sequence>
<dbReference type="EMBL" id="HBIX01000549">
    <property type="protein sequence ID" value="CAE0707711.1"/>
    <property type="molecule type" value="Transcribed_RNA"/>
</dbReference>
<keyword evidence="2" id="KW-0732">Signal</keyword>
<protein>
    <submittedName>
        <fullName evidence="3">Uncharacterized protein</fullName>
    </submittedName>
</protein>
<feature type="transmembrane region" description="Helical" evidence="1">
    <location>
        <begin position="638"/>
        <end position="658"/>
    </location>
</feature>
<evidence type="ECO:0000256" key="2">
    <source>
        <dbReference type="SAM" id="SignalP"/>
    </source>
</evidence>
<feature type="chain" id="PRO_5031203543" evidence="2">
    <location>
        <begin position="20"/>
        <end position="659"/>
    </location>
</feature>
<proteinExistence type="predicted"/>
<name>A0A7S4EE71_9STRA</name>
<keyword evidence="1" id="KW-0472">Membrane</keyword>
<keyword evidence="1" id="KW-0812">Transmembrane</keyword>
<gene>
    <name evidence="3" type="ORF">PAUS00366_LOCUS431</name>
</gene>